<dbReference type="Proteomes" id="UP001324427">
    <property type="component" value="Unassembled WGS sequence"/>
</dbReference>
<keyword evidence="4" id="KW-1185">Reference proteome</keyword>
<keyword evidence="2" id="KW-0812">Transmembrane</keyword>
<feature type="compositionally biased region" description="Low complexity" evidence="1">
    <location>
        <begin position="1"/>
        <end position="16"/>
    </location>
</feature>
<proteinExistence type="predicted"/>
<gene>
    <name evidence="3" type="ORF">LTR36_009246</name>
</gene>
<name>A0AAV9J5X0_9PEZI</name>
<keyword evidence="2" id="KW-0472">Membrane</keyword>
<protein>
    <submittedName>
        <fullName evidence="3">Uncharacterized protein</fullName>
    </submittedName>
</protein>
<sequence length="185" mass="20026">MTATASTMPSATDDATGASSNTASNDGNTASLVDYYFVFLALILCVAGLGVWLIWRKRRRAIAYTRYSREHALARDVSGWHGDDAGGRGHRTGHRAALWGGSAHDVAAREEGLNELGEAPPAYMPPKTREEEAREREAAQRQELAVPMQTLSREDAGLKPPEYAEASIHPVHDAARQTAGEPSRS</sequence>
<accession>A0AAV9J5X0</accession>
<reference evidence="3 4" key="1">
    <citation type="submission" date="2021-11" db="EMBL/GenBank/DDBJ databases">
        <title>Black yeast isolated from Biological Soil Crust.</title>
        <authorList>
            <person name="Kurbessoian T."/>
        </authorList>
    </citation>
    <scope>NUCLEOTIDE SEQUENCE [LARGE SCALE GENOMIC DNA]</scope>
    <source>
        <strain evidence="3 4">CCFEE 5522</strain>
    </source>
</reference>
<feature type="transmembrane region" description="Helical" evidence="2">
    <location>
        <begin position="35"/>
        <end position="55"/>
    </location>
</feature>
<feature type="region of interest" description="Disordered" evidence="1">
    <location>
        <begin position="1"/>
        <end position="24"/>
    </location>
</feature>
<organism evidence="3 4">
    <name type="scientific">Oleoguttula mirabilis</name>
    <dbReference type="NCBI Taxonomy" id="1507867"/>
    <lineage>
        <taxon>Eukaryota</taxon>
        <taxon>Fungi</taxon>
        <taxon>Dikarya</taxon>
        <taxon>Ascomycota</taxon>
        <taxon>Pezizomycotina</taxon>
        <taxon>Dothideomycetes</taxon>
        <taxon>Dothideomycetidae</taxon>
        <taxon>Mycosphaerellales</taxon>
        <taxon>Teratosphaeriaceae</taxon>
        <taxon>Oleoguttula</taxon>
    </lineage>
</organism>
<feature type="compositionally biased region" description="Basic and acidic residues" evidence="1">
    <location>
        <begin position="127"/>
        <end position="140"/>
    </location>
</feature>
<evidence type="ECO:0000313" key="4">
    <source>
        <dbReference type="Proteomes" id="UP001324427"/>
    </source>
</evidence>
<feature type="region of interest" description="Disordered" evidence="1">
    <location>
        <begin position="116"/>
        <end position="185"/>
    </location>
</feature>
<dbReference type="AlphaFoldDB" id="A0AAV9J5X0"/>
<evidence type="ECO:0000256" key="1">
    <source>
        <dbReference type="SAM" id="MobiDB-lite"/>
    </source>
</evidence>
<comment type="caution">
    <text evidence="3">The sequence shown here is derived from an EMBL/GenBank/DDBJ whole genome shotgun (WGS) entry which is preliminary data.</text>
</comment>
<evidence type="ECO:0000313" key="3">
    <source>
        <dbReference type="EMBL" id="KAK4540389.1"/>
    </source>
</evidence>
<keyword evidence="2" id="KW-1133">Transmembrane helix</keyword>
<dbReference type="EMBL" id="JAVFHQ010000068">
    <property type="protein sequence ID" value="KAK4540389.1"/>
    <property type="molecule type" value="Genomic_DNA"/>
</dbReference>
<evidence type="ECO:0000256" key="2">
    <source>
        <dbReference type="SAM" id="Phobius"/>
    </source>
</evidence>